<dbReference type="GO" id="GO:0005634">
    <property type="term" value="C:nucleus"/>
    <property type="evidence" value="ECO:0007669"/>
    <property type="project" value="UniProtKB-SubCell"/>
</dbReference>
<dbReference type="InterPro" id="IPR027417">
    <property type="entry name" value="P-loop_NTPase"/>
</dbReference>
<keyword evidence="7" id="KW-0238">DNA-binding</keyword>
<keyword evidence="3" id="KW-0547">Nucleotide-binding</keyword>
<evidence type="ECO:0000256" key="3">
    <source>
        <dbReference type="ARBA" id="ARBA00022741"/>
    </source>
</evidence>
<comment type="subcellular location">
    <subcellularLocation>
        <location evidence="1">Nucleus</location>
    </subcellularLocation>
</comment>
<feature type="region of interest" description="Disordered" evidence="13">
    <location>
        <begin position="1"/>
        <end position="91"/>
    </location>
</feature>
<dbReference type="GO" id="GO:0005694">
    <property type="term" value="C:chromosome"/>
    <property type="evidence" value="ECO:0007669"/>
    <property type="project" value="TreeGrafter"/>
</dbReference>
<dbReference type="InterPro" id="IPR011545">
    <property type="entry name" value="DEAD/DEAH_box_helicase_dom"/>
</dbReference>
<evidence type="ECO:0000256" key="7">
    <source>
        <dbReference type="ARBA" id="ARBA00023125"/>
    </source>
</evidence>
<evidence type="ECO:0000256" key="10">
    <source>
        <dbReference type="ARBA" id="ARBA00034617"/>
    </source>
</evidence>
<feature type="compositionally biased region" description="Polar residues" evidence="13">
    <location>
        <begin position="36"/>
        <end position="45"/>
    </location>
</feature>
<dbReference type="Pfam" id="PF00270">
    <property type="entry name" value="DEAD"/>
    <property type="match status" value="1"/>
</dbReference>
<keyword evidence="6" id="KW-0067">ATP-binding</keyword>
<comment type="catalytic activity">
    <reaction evidence="12">
        <text>ATP + H2O = ADP + phosphate + H(+)</text>
        <dbReference type="Rhea" id="RHEA:13065"/>
        <dbReference type="ChEBI" id="CHEBI:15377"/>
        <dbReference type="ChEBI" id="CHEBI:15378"/>
        <dbReference type="ChEBI" id="CHEBI:30616"/>
        <dbReference type="ChEBI" id="CHEBI:43474"/>
        <dbReference type="ChEBI" id="CHEBI:456216"/>
    </reaction>
</comment>
<dbReference type="SUPFAM" id="SSF52540">
    <property type="entry name" value="P-loop containing nucleoside triphosphate hydrolases"/>
    <property type="match status" value="1"/>
</dbReference>
<dbReference type="AlphaFoldDB" id="A0AA88AAV9"/>
<evidence type="ECO:0000256" key="1">
    <source>
        <dbReference type="ARBA" id="ARBA00004123"/>
    </source>
</evidence>
<evidence type="ECO:0000256" key="13">
    <source>
        <dbReference type="SAM" id="MobiDB-lite"/>
    </source>
</evidence>
<evidence type="ECO:0000256" key="5">
    <source>
        <dbReference type="ARBA" id="ARBA00022806"/>
    </source>
</evidence>
<dbReference type="SMART" id="SM00490">
    <property type="entry name" value="HELICc"/>
    <property type="match status" value="1"/>
</dbReference>
<dbReference type="PROSITE" id="PS51194">
    <property type="entry name" value="HELICASE_CTER"/>
    <property type="match status" value="1"/>
</dbReference>
<dbReference type="GO" id="GO:0000724">
    <property type="term" value="P:double-strand break repair via homologous recombination"/>
    <property type="evidence" value="ECO:0007669"/>
    <property type="project" value="TreeGrafter"/>
</dbReference>
<reference evidence="16" key="1">
    <citation type="submission" date="2023-07" db="EMBL/GenBank/DDBJ databases">
        <title>draft genome sequence of fig (Ficus carica).</title>
        <authorList>
            <person name="Takahashi T."/>
            <person name="Nishimura K."/>
        </authorList>
    </citation>
    <scope>NUCLEOTIDE SEQUENCE</scope>
</reference>
<feature type="domain" description="Helicase ATP-binding" evidence="14">
    <location>
        <begin position="337"/>
        <end position="507"/>
    </location>
</feature>
<evidence type="ECO:0000256" key="8">
    <source>
        <dbReference type="ARBA" id="ARBA00023235"/>
    </source>
</evidence>
<organism evidence="16 17">
    <name type="scientific">Ficus carica</name>
    <name type="common">Common fig</name>
    <dbReference type="NCBI Taxonomy" id="3494"/>
    <lineage>
        <taxon>Eukaryota</taxon>
        <taxon>Viridiplantae</taxon>
        <taxon>Streptophyta</taxon>
        <taxon>Embryophyta</taxon>
        <taxon>Tracheophyta</taxon>
        <taxon>Spermatophyta</taxon>
        <taxon>Magnoliopsida</taxon>
        <taxon>eudicotyledons</taxon>
        <taxon>Gunneridae</taxon>
        <taxon>Pentapetalae</taxon>
        <taxon>rosids</taxon>
        <taxon>fabids</taxon>
        <taxon>Rosales</taxon>
        <taxon>Moraceae</taxon>
        <taxon>Ficeae</taxon>
        <taxon>Ficus</taxon>
    </lineage>
</organism>
<dbReference type="NCBIfam" id="TIGR00614">
    <property type="entry name" value="recQ_fam"/>
    <property type="match status" value="1"/>
</dbReference>
<dbReference type="InterPro" id="IPR004589">
    <property type="entry name" value="DNA_helicase_ATP-dep_RecQ"/>
</dbReference>
<sequence>MDSNSDSDGSHVSATPPRDPNPSALPPPPARPPPTFRSSVFSSTKSRIRARTASSPHSNRKKKKKSSHKSSSADPIPTVIDPSPASDDAFPVLSTALPFQIRSRPSDQSRTASAVDRTLENLPAGFFSKSASFSKIRRSSLSFDRVEDDTCPSSAPIPQPKADEISAPDSSAADWLPEELEDEAAFGNGRSAAKVRKHSNLIGSNVPLPQVKLRKCGREGNFVRLNMKRNKRKFLNRRGSSSSYSSGRRSYRRYKKKFRSEGEAKTEEGVCEEDGLVTDTTMQNNHRAEGKRAKMDGEMIEEAISAVQNEPSDENLVKLLSLTHGYDSFREGQLEAIKMVLSGKSTMLVLPTGAGKSLCYQLPAMILPGITLVVSPLVALMIDQLKQLPPMIHGGLFCCSQTPQEASETLRLLQQGAIKVLFVSPERFLNAEFLSIFSANIFVSLVVVDEAHCISEWSHNFRPAYMRLRASLLKAKLNVDCILAMTATATTTTLQAIMSALEIPSTNIIQKPHLRDNLQLMKDLLVLLKSSPLTEIQSIIVYCKFQSETDIISRYLCDNNISAKGYHSGIPAKDRSRIQELFCRNKIRVVVATVAFGMGLDKSDVGAHLLQVIHYSLPGSLEEYVQEIGRAGRDGRSSYCHIFLEDDTYFKLRSLKFSEGVDQYTVDKFLCEVFTNDKKSQGKVCSLVKEPASRKFDMKEEVMFTLLTQLELGEVQFLRLLPQMNVTCSLSFHKTPPDVLAERDVVVAEILKQSEMKQGEYVCDIPTVVNAIGITTTDLSNQLQNLKFKGEVRYELKDQAYCYTIIEVPADLCSLSAYLVKWLSEVETCKCFFPVIASLRFLVVSARDEDPSKVESSFSRHCSLSGQSVQQTQVRKLDAMFNAAAFAVNLCEKLHGCCGAQHTPCLQRRILDYFNENDDNYDLPNKMGQSSSFLRADIKVFLQSNSQAKFTPRAIARIMHGIASPAYPSTMWSKTHFWGRYTKIDFQVVMEAAKTELINLVRKEAT</sequence>
<evidence type="ECO:0000313" key="16">
    <source>
        <dbReference type="EMBL" id="GMN49159.1"/>
    </source>
</evidence>
<dbReference type="EMBL" id="BTGU01000030">
    <property type="protein sequence ID" value="GMN49159.1"/>
    <property type="molecule type" value="Genomic_DNA"/>
</dbReference>
<dbReference type="GO" id="GO:0043138">
    <property type="term" value="F:3'-5' DNA helicase activity"/>
    <property type="evidence" value="ECO:0007669"/>
    <property type="project" value="UniProtKB-EC"/>
</dbReference>
<dbReference type="CDD" id="cd18018">
    <property type="entry name" value="DEXHc_RecQ4-like"/>
    <property type="match status" value="1"/>
</dbReference>
<dbReference type="Proteomes" id="UP001187192">
    <property type="component" value="Unassembled WGS sequence"/>
</dbReference>
<comment type="caution">
    <text evidence="16">The sequence shown here is derived from an EMBL/GenBank/DDBJ whole genome shotgun (WGS) entry which is preliminary data.</text>
</comment>
<dbReference type="PROSITE" id="PS00690">
    <property type="entry name" value="DEAH_ATP_HELICASE"/>
    <property type="match status" value="1"/>
</dbReference>
<dbReference type="SMART" id="SM00487">
    <property type="entry name" value="DEXDc"/>
    <property type="match status" value="1"/>
</dbReference>
<dbReference type="Pfam" id="PF00271">
    <property type="entry name" value="Helicase_C"/>
    <property type="match status" value="1"/>
</dbReference>
<keyword evidence="8" id="KW-0413">Isomerase</keyword>
<dbReference type="GO" id="GO:0005524">
    <property type="term" value="F:ATP binding"/>
    <property type="evidence" value="ECO:0007669"/>
    <property type="project" value="UniProtKB-KW"/>
</dbReference>
<keyword evidence="9" id="KW-0539">Nucleus</keyword>
<comment type="similarity">
    <text evidence="2">Belongs to the helicase family. RecQ subfamily.</text>
</comment>
<accession>A0AA88AAV9</accession>
<dbReference type="GO" id="GO:0016787">
    <property type="term" value="F:hydrolase activity"/>
    <property type="evidence" value="ECO:0007669"/>
    <property type="project" value="UniProtKB-KW"/>
</dbReference>
<evidence type="ECO:0000256" key="11">
    <source>
        <dbReference type="ARBA" id="ARBA00034808"/>
    </source>
</evidence>
<dbReference type="FunFam" id="3.40.50.300:FF:000772">
    <property type="entry name" value="ATP-dependent DNA helicase Q4"/>
    <property type="match status" value="1"/>
</dbReference>
<dbReference type="GO" id="GO:0009378">
    <property type="term" value="F:four-way junction helicase activity"/>
    <property type="evidence" value="ECO:0007669"/>
    <property type="project" value="TreeGrafter"/>
</dbReference>
<evidence type="ECO:0000256" key="6">
    <source>
        <dbReference type="ARBA" id="ARBA00022840"/>
    </source>
</evidence>
<evidence type="ECO:0000256" key="2">
    <source>
        <dbReference type="ARBA" id="ARBA00005446"/>
    </source>
</evidence>
<keyword evidence="5" id="KW-0347">Helicase</keyword>
<feature type="compositionally biased region" description="Pro residues" evidence="13">
    <location>
        <begin position="17"/>
        <end position="35"/>
    </location>
</feature>
<proteinExistence type="inferred from homology"/>
<feature type="compositionally biased region" description="Polar residues" evidence="13">
    <location>
        <begin position="1"/>
        <end position="13"/>
    </location>
</feature>
<feature type="domain" description="Helicase C-terminal" evidence="15">
    <location>
        <begin position="520"/>
        <end position="681"/>
    </location>
</feature>
<dbReference type="InterPro" id="IPR014001">
    <property type="entry name" value="Helicase_ATP-bd"/>
</dbReference>
<evidence type="ECO:0000256" key="12">
    <source>
        <dbReference type="ARBA" id="ARBA00049360"/>
    </source>
</evidence>
<keyword evidence="4" id="KW-0378">Hydrolase</keyword>
<evidence type="ECO:0000256" key="9">
    <source>
        <dbReference type="ARBA" id="ARBA00023242"/>
    </source>
</evidence>
<feature type="compositionally biased region" description="Basic residues" evidence="13">
    <location>
        <begin position="58"/>
        <end position="68"/>
    </location>
</feature>
<dbReference type="EC" id="5.6.2.4" evidence="11"/>
<evidence type="ECO:0000259" key="14">
    <source>
        <dbReference type="PROSITE" id="PS51192"/>
    </source>
</evidence>
<evidence type="ECO:0000259" key="15">
    <source>
        <dbReference type="PROSITE" id="PS51194"/>
    </source>
</evidence>
<dbReference type="GO" id="GO:0003677">
    <property type="term" value="F:DNA binding"/>
    <property type="evidence" value="ECO:0007669"/>
    <property type="project" value="UniProtKB-KW"/>
</dbReference>
<evidence type="ECO:0000313" key="17">
    <source>
        <dbReference type="Proteomes" id="UP001187192"/>
    </source>
</evidence>
<evidence type="ECO:0000256" key="4">
    <source>
        <dbReference type="ARBA" id="ARBA00022801"/>
    </source>
</evidence>
<name>A0AA88AAV9_FICCA</name>
<protein>
    <recommendedName>
        <fullName evidence="11">DNA 3'-5' helicase</fullName>
        <ecNumber evidence="11">5.6.2.4</ecNumber>
    </recommendedName>
</protein>
<keyword evidence="17" id="KW-1185">Reference proteome</keyword>
<feature type="region of interest" description="Disordered" evidence="13">
    <location>
        <begin position="147"/>
        <end position="169"/>
    </location>
</feature>
<gene>
    <name evidence="16" type="ORF">TIFTF001_018318</name>
</gene>
<dbReference type="PROSITE" id="PS51192">
    <property type="entry name" value="HELICASE_ATP_BIND_1"/>
    <property type="match status" value="1"/>
</dbReference>
<dbReference type="PANTHER" id="PTHR13710:SF108">
    <property type="entry name" value="ATP-DEPENDENT DNA HELICASE Q4"/>
    <property type="match status" value="1"/>
</dbReference>
<dbReference type="Gene3D" id="3.40.50.300">
    <property type="entry name" value="P-loop containing nucleotide triphosphate hydrolases"/>
    <property type="match status" value="2"/>
</dbReference>
<dbReference type="GO" id="GO:0005737">
    <property type="term" value="C:cytoplasm"/>
    <property type="evidence" value="ECO:0007669"/>
    <property type="project" value="TreeGrafter"/>
</dbReference>
<dbReference type="InterPro" id="IPR001650">
    <property type="entry name" value="Helicase_C-like"/>
</dbReference>
<dbReference type="PANTHER" id="PTHR13710">
    <property type="entry name" value="DNA HELICASE RECQ FAMILY MEMBER"/>
    <property type="match status" value="1"/>
</dbReference>
<dbReference type="InterPro" id="IPR002464">
    <property type="entry name" value="DNA/RNA_helicase_DEAH_CS"/>
</dbReference>
<comment type="catalytic activity">
    <reaction evidence="10">
        <text>Couples ATP hydrolysis with the unwinding of duplex DNA by translocating in the 3'-5' direction.</text>
        <dbReference type="EC" id="5.6.2.4"/>
    </reaction>
</comment>